<dbReference type="EMBL" id="LR778114">
    <property type="protein sequence ID" value="CAB1129557.1"/>
    <property type="molecule type" value="Genomic_DNA"/>
</dbReference>
<dbReference type="AlphaFoldDB" id="A0A6F8ZHT8"/>
<protein>
    <submittedName>
        <fullName evidence="1">Uncharacterized protein</fullName>
    </submittedName>
</protein>
<evidence type="ECO:0000313" key="2">
    <source>
        <dbReference type="Proteomes" id="UP000503399"/>
    </source>
</evidence>
<organism evidence="1 2">
    <name type="scientific">Candidatus Hydrogenisulfobacillus filiaventi</name>
    <dbReference type="NCBI Taxonomy" id="2707344"/>
    <lineage>
        <taxon>Bacteria</taxon>
        <taxon>Bacillati</taxon>
        <taxon>Bacillota</taxon>
        <taxon>Clostridia</taxon>
        <taxon>Eubacteriales</taxon>
        <taxon>Clostridiales Family XVII. Incertae Sedis</taxon>
        <taxon>Candidatus Hydrogenisulfobacillus</taxon>
    </lineage>
</organism>
<reference evidence="1 2" key="1">
    <citation type="submission" date="2020-02" db="EMBL/GenBank/DDBJ databases">
        <authorList>
            <person name="Hogendoorn C."/>
        </authorList>
    </citation>
    <scope>NUCLEOTIDE SEQUENCE [LARGE SCALE GENOMIC DNA]</scope>
    <source>
        <strain evidence="1">R501</strain>
    </source>
</reference>
<proteinExistence type="predicted"/>
<dbReference type="Proteomes" id="UP000503399">
    <property type="component" value="Chromosome"/>
</dbReference>
<dbReference type="KEGG" id="hfv:R50_2060"/>
<name>A0A6F8ZHT8_9FIRM</name>
<accession>A0A6F8ZHT8</accession>
<keyword evidence="2" id="KW-1185">Reference proteome</keyword>
<sequence length="107" mass="11389">MPVILACWGPAPPGGASLLPAGPVTRERAFLAAFAWASAQAAVDGVILYLPATHEALLGALAAFRLAFPQPVPVELRERTRAGSWRPSVRYRVGGGRWDRMEVPPCG</sequence>
<evidence type="ECO:0000313" key="1">
    <source>
        <dbReference type="EMBL" id="CAB1129557.1"/>
    </source>
</evidence>
<gene>
    <name evidence="1" type="ORF">R50_2060</name>
</gene>